<comment type="cofactor">
    <cofactor evidence="1 10">
        <name>[4Fe-4S] cluster</name>
        <dbReference type="ChEBI" id="CHEBI:49883"/>
    </cofactor>
</comment>
<dbReference type="Pfam" id="PF20922">
    <property type="entry name" value="Anamorsin_N"/>
    <property type="match status" value="1"/>
</dbReference>
<evidence type="ECO:0000256" key="6">
    <source>
        <dbReference type="ARBA" id="ARBA00022723"/>
    </source>
</evidence>
<sequence>MNADVLKQIQPTDKVVVIWGTSASQTAPSNADMQSLLESLKSTVTGGSVQLENFDILTNSSAPLNADIILSGWPAPFPFGKHDFTYFSQLVVKMPAGGRLIAREVFEGDLAKAVERIRKAAVLGGLINIKFIESESGIICLNASTPSTYQLGTDTKLPWASEMVSDDVWKAVESEEGGGKLINTEELLTAADLQKPATAPCGEPTNDSSRKKRACKNCTCGLAKLEAEEAARDAEKSDTAAVKSACGNCYLGDAFRCSSCPYKGLPPFKPGEQVVIPNDLLSADM</sequence>
<keyword evidence="5 10" id="KW-0001">2Fe-2S</keyword>
<evidence type="ECO:0000256" key="3">
    <source>
        <dbReference type="ARBA" id="ARBA00022485"/>
    </source>
</evidence>
<comment type="subunit">
    <text evidence="10">Monomer.</text>
</comment>
<dbReference type="InterPro" id="IPR007785">
    <property type="entry name" value="Anamorsin"/>
</dbReference>
<evidence type="ECO:0000256" key="1">
    <source>
        <dbReference type="ARBA" id="ARBA00001966"/>
    </source>
</evidence>
<evidence type="ECO:0000256" key="10">
    <source>
        <dbReference type="HAMAP-Rule" id="MF_03115"/>
    </source>
</evidence>
<keyword evidence="9 10" id="KW-0496">Mitochondrion</keyword>
<comment type="caution">
    <text evidence="10">Lacks conserved residue(s) required for the propagation of feature annotation.</text>
</comment>
<dbReference type="Pfam" id="PF05093">
    <property type="entry name" value="CIAPIN1"/>
    <property type="match status" value="1"/>
</dbReference>
<dbReference type="GO" id="GO:0009055">
    <property type="term" value="F:electron transfer activity"/>
    <property type="evidence" value="ECO:0007669"/>
    <property type="project" value="UniProtKB-UniRule"/>
</dbReference>
<comment type="subcellular location">
    <subcellularLocation>
        <location evidence="10">Cytoplasm</location>
    </subcellularLocation>
    <subcellularLocation>
        <location evidence="10">Mitochondrion intermembrane space</location>
    </subcellularLocation>
</comment>
<dbReference type="PANTHER" id="PTHR13273:SF14">
    <property type="entry name" value="ANAMORSIN"/>
    <property type="match status" value="1"/>
</dbReference>
<evidence type="ECO:0000256" key="7">
    <source>
        <dbReference type="ARBA" id="ARBA00023004"/>
    </source>
</evidence>
<reference evidence="13 14" key="1">
    <citation type="submission" date="2018-10" db="EMBL/GenBank/DDBJ databases">
        <authorList>
            <consortium name="Pathogen Informatics"/>
        </authorList>
    </citation>
    <scope>NUCLEOTIDE SEQUENCE [LARGE SCALE GENOMIC DNA]</scope>
</reference>
<feature type="short sequence motif" description="Cx2C motif 2" evidence="10">
    <location>
        <begin position="257"/>
        <end position="260"/>
    </location>
</feature>
<dbReference type="AlphaFoldDB" id="A0A0R3UEH7"/>
<evidence type="ECO:0000256" key="5">
    <source>
        <dbReference type="ARBA" id="ARBA00022714"/>
    </source>
</evidence>
<feature type="binding site" evidence="10">
    <location>
        <position position="257"/>
    </location>
    <ligand>
        <name>[4Fe-4S] cluster</name>
        <dbReference type="ChEBI" id="CHEBI:49883"/>
    </ligand>
</feature>
<feature type="binding site" evidence="10">
    <location>
        <position position="220"/>
    </location>
    <ligand>
        <name>[2Fe-2S] cluster</name>
        <dbReference type="ChEBI" id="CHEBI:190135"/>
    </ligand>
</feature>
<proteinExistence type="inferred from homology"/>
<feature type="binding site" evidence="10">
    <location>
        <position position="215"/>
    </location>
    <ligand>
        <name>[2Fe-2S] cluster</name>
        <dbReference type="ChEBI" id="CHEBI:190135"/>
    </ligand>
</feature>
<comment type="domain">
    <text evidence="10">The C-terminal domain binds 2 Fe-S clusters but is otherwise mostly in an intrinsically disordered conformation.</text>
</comment>
<feature type="domain" description="Anamorsin N-terminal" evidence="12">
    <location>
        <begin position="13"/>
        <end position="134"/>
    </location>
</feature>
<evidence type="ECO:0000259" key="11">
    <source>
        <dbReference type="Pfam" id="PF05093"/>
    </source>
</evidence>
<keyword evidence="14" id="KW-1185">Reference proteome</keyword>
<feature type="region of interest" description="Fe-S binding site B" evidence="10">
    <location>
        <begin position="246"/>
        <end position="260"/>
    </location>
</feature>
<feature type="binding site" evidence="10">
    <location>
        <position position="249"/>
    </location>
    <ligand>
        <name>[4Fe-4S] cluster</name>
        <dbReference type="ChEBI" id="CHEBI:49883"/>
    </ligand>
</feature>
<evidence type="ECO:0000259" key="12">
    <source>
        <dbReference type="Pfam" id="PF20922"/>
    </source>
</evidence>
<keyword evidence="8 10" id="KW-0411">Iron-sulfur</keyword>
<feature type="short sequence motif" description="Cx2C motif 1" evidence="10">
    <location>
        <begin position="246"/>
        <end position="249"/>
    </location>
</feature>
<evidence type="ECO:0000313" key="14">
    <source>
        <dbReference type="Proteomes" id="UP000267029"/>
    </source>
</evidence>
<evidence type="ECO:0000256" key="2">
    <source>
        <dbReference type="ARBA" id="ARBA00008169"/>
    </source>
</evidence>
<dbReference type="OrthoDB" id="311633at2759"/>
<dbReference type="Proteomes" id="UP000267029">
    <property type="component" value="Unassembled WGS sequence"/>
</dbReference>
<comment type="domain">
    <text evidence="10">The N-terminal domain has structural similarity with S-adenosyl-L-methionine-dependent methyltransferases, but does not bind S-adenosyl-L-methionine. It is required for correct assembly of the 2 Fe-S clusters.</text>
</comment>
<comment type="function">
    <text evidence="10">Component of the cytosolic iron-sulfur (Fe-S) protein assembly (CIA) machinery. Required for the maturation of extramitochondrial Fe-S proteins. Part of an electron transfer chain functioning in an early step of cytosolic Fe-S biogenesis, facilitating the de novo assembly of a [4Fe-4S] cluster on the cytosolic Fe-S scaffold complex. Electrons are transferred from NADPH via a FAD- and FMN-containing diflavin oxidoreductase. Together with the diflavin oxidoreductase, also required for the assembly of the diferric tyrosyl radical cofactor of ribonucleotide reductase (RNR), probably by providing electrons for reduction during radical cofactor maturation in the catalytic small subunit.</text>
</comment>
<dbReference type="EMBL" id="UXSR01005193">
    <property type="protein sequence ID" value="VDD79406.1"/>
    <property type="molecule type" value="Genomic_DNA"/>
</dbReference>
<keyword evidence="4 10" id="KW-0963">Cytoplasm</keyword>
<keyword evidence="6 10" id="KW-0479">Metal-binding</keyword>
<evidence type="ECO:0000256" key="4">
    <source>
        <dbReference type="ARBA" id="ARBA00022490"/>
    </source>
</evidence>
<evidence type="ECO:0000256" key="8">
    <source>
        <dbReference type="ARBA" id="ARBA00023014"/>
    </source>
</evidence>
<dbReference type="GO" id="GO:0046872">
    <property type="term" value="F:metal ion binding"/>
    <property type="evidence" value="ECO:0007669"/>
    <property type="project" value="UniProtKB-KW"/>
</dbReference>
<comment type="cofactor">
    <cofactor evidence="10">
        <name>[2Fe-2S] cluster</name>
        <dbReference type="ChEBI" id="CHEBI:190135"/>
    </cofactor>
</comment>
<reference evidence="15" key="2">
    <citation type="submission" date="2019-11" db="UniProtKB">
        <authorList>
            <consortium name="WormBaseParasite"/>
        </authorList>
    </citation>
    <scope>IDENTIFICATION</scope>
</reference>
<protein>
    <recommendedName>
        <fullName evidence="10">Anamorsin homolog</fullName>
    </recommendedName>
    <alternativeName>
        <fullName evidence="10">Fe-S cluster assembly protein DRE2 homolog</fullName>
    </alternativeName>
</protein>
<feature type="binding site" evidence="10">
    <location>
        <position position="246"/>
    </location>
    <ligand>
        <name>[4Fe-4S] cluster</name>
        <dbReference type="ChEBI" id="CHEBI:49883"/>
    </ligand>
</feature>
<dbReference type="HAMAP" id="MF_03115">
    <property type="entry name" value="Anamorsin"/>
    <property type="match status" value="1"/>
</dbReference>
<dbReference type="GO" id="GO:0016226">
    <property type="term" value="P:iron-sulfur cluster assembly"/>
    <property type="evidence" value="ECO:0007669"/>
    <property type="project" value="UniProtKB-UniRule"/>
</dbReference>
<dbReference type="InterPro" id="IPR046408">
    <property type="entry name" value="CIAPIN1"/>
</dbReference>
<feature type="domain" description="Anamorsin C-terminal" evidence="11">
    <location>
        <begin position="206"/>
        <end position="276"/>
    </location>
</feature>
<feature type="binding site" evidence="10">
    <location>
        <position position="260"/>
    </location>
    <ligand>
        <name>[4Fe-4S] cluster</name>
        <dbReference type="ChEBI" id="CHEBI:49883"/>
    </ligand>
</feature>
<dbReference type="WBParaSite" id="MCU_000400-RA">
    <property type="protein sequence ID" value="MCU_000400-RA"/>
    <property type="gene ID" value="MCU_000400"/>
</dbReference>
<dbReference type="Gene3D" id="3.40.50.150">
    <property type="entry name" value="Vaccinia Virus protein VP39"/>
    <property type="match status" value="1"/>
</dbReference>
<feature type="binding site" evidence="10">
    <location>
        <position position="218"/>
    </location>
    <ligand>
        <name>[2Fe-2S] cluster</name>
        <dbReference type="ChEBI" id="CHEBI:190135"/>
    </ligand>
</feature>
<comment type="similarity">
    <text evidence="2 10">Belongs to the anamorsin family.</text>
</comment>
<gene>
    <name evidence="13" type="ORF">MCOS_LOCUS5409</name>
</gene>
<dbReference type="GO" id="GO:0051537">
    <property type="term" value="F:2 iron, 2 sulfur cluster binding"/>
    <property type="evidence" value="ECO:0007669"/>
    <property type="project" value="UniProtKB-UniRule"/>
</dbReference>
<evidence type="ECO:0000313" key="15">
    <source>
        <dbReference type="WBParaSite" id="MCU_000400-RA"/>
    </source>
</evidence>
<dbReference type="InterPro" id="IPR029063">
    <property type="entry name" value="SAM-dependent_MTases_sf"/>
</dbReference>
<keyword evidence="7 10" id="KW-0408">Iron</keyword>
<dbReference type="GO" id="GO:0051539">
    <property type="term" value="F:4 iron, 4 sulfur cluster binding"/>
    <property type="evidence" value="ECO:0007669"/>
    <property type="project" value="UniProtKB-KW"/>
</dbReference>
<feature type="binding site" evidence="10">
    <location>
        <position position="201"/>
    </location>
    <ligand>
        <name>[2Fe-2S] cluster</name>
        <dbReference type="ChEBI" id="CHEBI:190135"/>
    </ligand>
</feature>
<evidence type="ECO:0000256" key="9">
    <source>
        <dbReference type="ARBA" id="ARBA00023128"/>
    </source>
</evidence>
<evidence type="ECO:0000313" key="13">
    <source>
        <dbReference type="EMBL" id="VDD79406.1"/>
    </source>
</evidence>
<dbReference type="InterPro" id="IPR049011">
    <property type="entry name" value="Anamorsin_N_metazoan"/>
</dbReference>
<organism evidence="13 14">
    <name type="scientific">Mesocestoides corti</name>
    <name type="common">Flatworm</name>
    <dbReference type="NCBI Taxonomy" id="53468"/>
    <lineage>
        <taxon>Eukaryota</taxon>
        <taxon>Metazoa</taxon>
        <taxon>Spiralia</taxon>
        <taxon>Lophotrochozoa</taxon>
        <taxon>Platyhelminthes</taxon>
        <taxon>Cestoda</taxon>
        <taxon>Eucestoda</taxon>
        <taxon>Cyclophyllidea</taxon>
        <taxon>Mesocestoididae</taxon>
        <taxon>Mesocestoides</taxon>
    </lineage>
</organism>
<accession>A0A0R3UEH7</accession>
<name>A0A0R3UEH7_MESCO</name>
<dbReference type="STRING" id="53468.A0A0R3UEH7"/>
<keyword evidence="3 10" id="KW-0004">4Fe-4S</keyword>
<dbReference type="GO" id="GO:0005758">
    <property type="term" value="C:mitochondrial intermembrane space"/>
    <property type="evidence" value="ECO:0007669"/>
    <property type="project" value="UniProtKB-SubCell"/>
</dbReference>
<dbReference type="PANTHER" id="PTHR13273">
    <property type="entry name" value="ANAMORSIN"/>
    <property type="match status" value="1"/>
</dbReference>
<comment type="domain">
    <text evidence="10">The twin Cx2C motifs are involved in the recognition by the mitochondrial MIA40-ERV1 disulfide relay system. The formation of 2 disulfide bonds in the Cx2C motifs through dithiol/disulfide exchange reactions effectively traps the protein in the mitochondrial intermembrane space.</text>
</comment>